<evidence type="ECO:0000259" key="9">
    <source>
        <dbReference type="PROSITE" id="PS50118"/>
    </source>
</evidence>
<evidence type="ECO:0000256" key="2">
    <source>
        <dbReference type="ARBA" id="ARBA00023015"/>
    </source>
</evidence>
<comment type="subcellular location">
    <subcellularLocation>
        <location evidence="1">Nucleus</location>
    </subcellularLocation>
</comment>
<dbReference type="Proteomes" id="UP000693946">
    <property type="component" value="Linkage Group LG8"/>
</dbReference>
<accession>A0AAV6PYE7</accession>
<keyword evidence="4" id="KW-0010">Activator</keyword>
<dbReference type="GO" id="GO:0000978">
    <property type="term" value="F:RNA polymerase II cis-regulatory region sequence-specific DNA binding"/>
    <property type="evidence" value="ECO:0007669"/>
    <property type="project" value="TreeGrafter"/>
</dbReference>
<evidence type="ECO:0000313" key="10">
    <source>
        <dbReference type="EMBL" id="KAG7479298.1"/>
    </source>
</evidence>
<feature type="region of interest" description="Disordered" evidence="8">
    <location>
        <begin position="129"/>
        <end position="149"/>
    </location>
</feature>
<keyword evidence="11" id="KW-1185">Reference proteome</keyword>
<dbReference type="PANTHER" id="PTHR10373:SF38">
    <property type="entry name" value="PROTEIN PANGOLIN, ISOFORM J"/>
    <property type="match status" value="1"/>
</dbReference>
<dbReference type="AlphaFoldDB" id="A0AAV6PYE7"/>
<dbReference type="EMBL" id="JAGKHQ010000020">
    <property type="protein sequence ID" value="KAG7479298.1"/>
    <property type="molecule type" value="Genomic_DNA"/>
</dbReference>
<proteinExistence type="predicted"/>
<reference evidence="10 11" key="1">
    <citation type="journal article" date="2021" name="Sci. Rep.">
        <title>Chromosome anchoring in Senegalese sole (Solea senegalensis) reveals sex-associated markers and genome rearrangements in flatfish.</title>
        <authorList>
            <person name="Guerrero-Cozar I."/>
            <person name="Gomez-Garrido J."/>
            <person name="Berbel C."/>
            <person name="Martinez-Blanch J.F."/>
            <person name="Alioto T."/>
            <person name="Claros M.G."/>
            <person name="Gagnaire P.A."/>
            <person name="Manchado M."/>
        </authorList>
    </citation>
    <scope>NUCLEOTIDE SEQUENCE [LARGE SCALE GENOMIC DNA]</scope>
    <source>
        <strain evidence="10">Sse05_10M</strain>
    </source>
</reference>
<sequence length="366" mass="41735">MDFYDELIELEKAMIHGSDPLQVMIEALLKEAEEPLTVPAVECGFHEPDPVTDIVKMLQGEIIDQPPVKEKKRGHHEQDPLPTTALEQLVGDEAEQVPINNEWCDPYGPDPLQDIVKVLLGETVHPLPVPQCESQPLSSPRPSPTGPAESFVDLQSQACTTHLCSQQDLHPQAYTAHLCSQQDLQPQSCTAHLCSQQDQEQNSNVHPVMFPHIMLENLIPVTTVNGEMVYPFPLETFTPAFLPTTPLLNIPTTQRGKTSRQQHDKEQPYIKKPPNAFMLFRQEQRSNVTAELNVKNCALVNTELGKRWRRLTEQKKLKYFIEADRLRHHHEQMYPEWSTSDNYGKKRKRVRRKCLTPMTILLDPTA</sequence>
<dbReference type="GO" id="GO:1990907">
    <property type="term" value="C:beta-catenin-TCF complex"/>
    <property type="evidence" value="ECO:0007669"/>
    <property type="project" value="TreeGrafter"/>
</dbReference>
<dbReference type="GO" id="GO:0000785">
    <property type="term" value="C:chromatin"/>
    <property type="evidence" value="ECO:0007669"/>
    <property type="project" value="TreeGrafter"/>
</dbReference>
<dbReference type="Pfam" id="PF00505">
    <property type="entry name" value="HMG_box"/>
    <property type="match status" value="1"/>
</dbReference>
<keyword evidence="3 7" id="KW-0238">DNA-binding</keyword>
<evidence type="ECO:0000256" key="3">
    <source>
        <dbReference type="ARBA" id="ARBA00023125"/>
    </source>
</evidence>
<evidence type="ECO:0000256" key="7">
    <source>
        <dbReference type="PROSITE-ProRule" id="PRU00267"/>
    </source>
</evidence>
<keyword evidence="6 7" id="KW-0539">Nucleus</keyword>
<evidence type="ECO:0000256" key="1">
    <source>
        <dbReference type="ARBA" id="ARBA00004123"/>
    </source>
</evidence>
<dbReference type="PANTHER" id="PTHR10373">
    <property type="entry name" value="TRANSCRIPTION FACTOR 7 FAMILY MEMBER"/>
    <property type="match status" value="1"/>
</dbReference>
<keyword evidence="5" id="KW-0804">Transcription</keyword>
<gene>
    <name evidence="10" type="ORF">JOB18_022676</name>
</gene>
<dbReference type="InterPro" id="IPR024940">
    <property type="entry name" value="TCF/LEF"/>
</dbReference>
<name>A0AAV6PYE7_SOLSE</name>
<evidence type="ECO:0000256" key="8">
    <source>
        <dbReference type="SAM" id="MobiDB-lite"/>
    </source>
</evidence>
<dbReference type="InterPro" id="IPR009071">
    <property type="entry name" value="HMG_box_dom"/>
</dbReference>
<dbReference type="PROSITE" id="PS50118">
    <property type="entry name" value="HMG_BOX_2"/>
    <property type="match status" value="1"/>
</dbReference>
<evidence type="ECO:0000313" key="11">
    <source>
        <dbReference type="Proteomes" id="UP000693946"/>
    </source>
</evidence>
<comment type="caution">
    <text evidence="10">The sequence shown here is derived from an EMBL/GenBank/DDBJ whole genome shotgun (WGS) entry which is preliminary data.</text>
</comment>
<dbReference type="GO" id="GO:0060070">
    <property type="term" value="P:canonical Wnt signaling pathway"/>
    <property type="evidence" value="ECO:0007669"/>
    <property type="project" value="TreeGrafter"/>
</dbReference>
<dbReference type="GO" id="GO:0000981">
    <property type="term" value="F:DNA-binding transcription factor activity, RNA polymerase II-specific"/>
    <property type="evidence" value="ECO:0007669"/>
    <property type="project" value="TreeGrafter"/>
</dbReference>
<dbReference type="SMART" id="SM00398">
    <property type="entry name" value="HMG"/>
    <property type="match status" value="1"/>
</dbReference>
<evidence type="ECO:0000256" key="6">
    <source>
        <dbReference type="ARBA" id="ARBA00023242"/>
    </source>
</evidence>
<protein>
    <recommendedName>
        <fullName evidence="9">HMG box domain-containing protein</fullName>
    </recommendedName>
</protein>
<evidence type="ECO:0000256" key="4">
    <source>
        <dbReference type="ARBA" id="ARBA00023159"/>
    </source>
</evidence>
<feature type="DNA-binding region" description="HMG box" evidence="7">
    <location>
        <begin position="270"/>
        <end position="338"/>
    </location>
</feature>
<keyword evidence="2" id="KW-0805">Transcription regulation</keyword>
<feature type="domain" description="HMG box" evidence="9">
    <location>
        <begin position="270"/>
        <end position="338"/>
    </location>
</feature>
<evidence type="ECO:0000256" key="5">
    <source>
        <dbReference type="ARBA" id="ARBA00023163"/>
    </source>
</evidence>
<organism evidence="10 11">
    <name type="scientific">Solea senegalensis</name>
    <name type="common">Senegalese sole</name>
    <dbReference type="NCBI Taxonomy" id="28829"/>
    <lineage>
        <taxon>Eukaryota</taxon>
        <taxon>Metazoa</taxon>
        <taxon>Chordata</taxon>
        <taxon>Craniata</taxon>
        <taxon>Vertebrata</taxon>
        <taxon>Euteleostomi</taxon>
        <taxon>Actinopterygii</taxon>
        <taxon>Neopterygii</taxon>
        <taxon>Teleostei</taxon>
        <taxon>Neoteleostei</taxon>
        <taxon>Acanthomorphata</taxon>
        <taxon>Carangaria</taxon>
        <taxon>Pleuronectiformes</taxon>
        <taxon>Pleuronectoidei</taxon>
        <taxon>Soleidae</taxon>
        <taxon>Solea</taxon>
    </lineage>
</organism>